<dbReference type="InterPro" id="IPR013656">
    <property type="entry name" value="PAS_4"/>
</dbReference>
<dbReference type="SMART" id="SM00421">
    <property type="entry name" value="HTH_LUXR"/>
    <property type="match status" value="1"/>
</dbReference>
<evidence type="ECO:0000259" key="1">
    <source>
        <dbReference type="SMART" id="SM00421"/>
    </source>
</evidence>
<protein>
    <submittedName>
        <fullName evidence="2">Transcriptional regulator (LuxR family)</fullName>
    </submittedName>
</protein>
<dbReference type="Gene3D" id="1.10.10.10">
    <property type="entry name" value="Winged helix-like DNA-binding domain superfamily/Winged helix DNA-binding domain"/>
    <property type="match status" value="1"/>
</dbReference>
<evidence type="ECO:0000313" key="2">
    <source>
        <dbReference type="EMBL" id="CDM12511.1"/>
    </source>
</evidence>
<dbReference type="EMBL" id="HG803186">
    <property type="protein sequence ID" value="CDM12511.1"/>
    <property type="molecule type" value="Genomic_DNA"/>
</dbReference>
<sequence length="250" mass="28427">MTANTYNDCLKNNKHLCRRCYPRKDTSIHHGIHSGRFVLCDCLITELMRYPGSAGIKGLNSEYLVMNCHYRELVDLPCGYDFYGKRLEEMPTCVSDDVAMGYSIQDKLVMEERQAMVFADCDYFFGNRGKLHTIETQKYPLTDLNGNLIGTAFLINDFFRVDDSRHIKIPDLSDLANPLSLTEARLVFCKRMGLSDKESAEKLGVTESTVRSMKARIRDKTGYSVAELRTLLSNTSSPFLLAKADSFRIL</sequence>
<dbReference type="RefSeq" id="WP_032072033.1">
    <property type="nucleotide sequence ID" value="NZ_MVKQ01000120.1"/>
</dbReference>
<dbReference type="InterPro" id="IPR000792">
    <property type="entry name" value="Tscrpt_reg_LuxR_C"/>
</dbReference>
<dbReference type="Pfam" id="PF08448">
    <property type="entry name" value="PAS_4"/>
    <property type="match status" value="1"/>
</dbReference>
<dbReference type="GO" id="GO:0006355">
    <property type="term" value="P:regulation of DNA-templated transcription"/>
    <property type="evidence" value="ECO:0007669"/>
    <property type="project" value="InterPro"/>
</dbReference>
<dbReference type="SUPFAM" id="SSF46894">
    <property type="entry name" value="C-terminal effector domain of the bipartite response regulators"/>
    <property type="match status" value="1"/>
</dbReference>
<proteinExistence type="predicted"/>
<reference evidence="2" key="1">
    <citation type="journal article" date="2014" name="Genome Announc.">
        <title>Complete Nucleotide Sequence of pVv01, a P1-Like Plasmid Prophage of Vibrio vulnificus.</title>
        <authorList>
            <person name="Hammerl J.A."/>
            <person name="Klevanskaa K."/>
            <person name="Strauch E."/>
            <person name="Hertwig S."/>
        </authorList>
    </citation>
    <scope>NUCLEOTIDE SEQUENCE</scope>
    <source>
        <strain evidence="2">48/10</strain>
    </source>
</reference>
<reference evidence="2" key="2">
    <citation type="submission" date="2014-01" db="EMBL/GenBank/DDBJ databases">
        <authorList>
            <person name="Hammerl J."/>
        </authorList>
    </citation>
    <scope>NUCLEOTIDE SEQUENCE</scope>
    <source>
        <strain evidence="2">48/10</strain>
        <plasmid evidence="2">p48/10</plasmid>
    </source>
</reference>
<geneLocation type="plasmid" evidence="2">
    <name>p48/10</name>
</geneLocation>
<organism evidence="2">
    <name type="scientific">Vibrio vulnificus</name>
    <dbReference type="NCBI Taxonomy" id="672"/>
    <lineage>
        <taxon>Bacteria</taxon>
        <taxon>Pseudomonadati</taxon>
        <taxon>Pseudomonadota</taxon>
        <taxon>Gammaproteobacteria</taxon>
        <taxon>Vibrionales</taxon>
        <taxon>Vibrionaceae</taxon>
        <taxon>Vibrio</taxon>
    </lineage>
</organism>
<keyword evidence="2" id="KW-0614">Plasmid</keyword>
<dbReference type="AlphaFoldDB" id="A0AAI8ZLL1"/>
<feature type="domain" description="HTH luxR-type" evidence="1">
    <location>
        <begin position="176"/>
        <end position="232"/>
    </location>
</feature>
<name>A0AAI8ZLL1_VIBVL</name>
<dbReference type="InterPro" id="IPR016032">
    <property type="entry name" value="Sig_transdc_resp-reg_C-effctor"/>
</dbReference>
<accession>A0AAI8ZLL1</accession>
<dbReference type="GO" id="GO:0003677">
    <property type="term" value="F:DNA binding"/>
    <property type="evidence" value="ECO:0007669"/>
    <property type="project" value="InterPro"/>
</dbReference>
<dbReference type="InterPro" id="IPR036388">
    <property type="entry name" value="WH-like_DNA-bd_sf"/>
</dbReference>